<dbReference type="InterPro" id="IPR036962">
    <property type="entry name" value="Glyco_hydro_3_N_sf"/>
</dbReference>
<keyword evidence="13" id="KW-1185">Reference proteome</keyword>
<feature type="domain" description="PA14" evidence="11">
    <location>
        <begin position="417"/>
        <end position="576"/>
    </location>
</feature>
<dbReference type="Gene3D" id="3.20.20.300">
    <property type="entry name" value="Glycoside hydrolase, family 3, N-terminal domain"/>
    <property type="match status" value="1"/>
</dbReference>
<evidence type="ECO:0000256" key="1">
    <source>
        <dbReference type="ARBA" id="ARBA00000448"/>
    </source>
</evidence>
<dbReference type="FunFam" id="3.20.20.300:FF:000006">
    <property type="entry name" value="Beta-glucosidase H"/>
    <property type="match status" value="1"/>
</dbReference>
<dbReference type="SUPFAM" id="SSF51445">
    <property type="entry name" value="(Trans)glycosidases"/>
    <property type="match status" value="1"/>
</dbReference>
<evidence type="ECO:0000256" key="2">
    <source>
        <dbReference type="ARBA" id="ARBA00004987"/>
    </source>
</evidence>
<evidence type="ECO:0000313" key="12">
    <source>
        <dbReference type="EMBL" id="KAL1591138.1"/>
    </source>
</evidence>
<protein>
    <recommendedName>
        <fullName evidence="10">beta-glucosidase</fullName>
        <ecNumber evidence="10">3.2.1.21</ecNumber>
    </recommendedName>
</protein>
<dbReference type="InterPro" id="IPR050288">
    <property type="entry name" value="Cellulose_deg_GH3"/>
</dbReference>
<dbReference type="GeneID" id="96001593"/>
<keyword evidence="9 10" id="KW-0624">Polysaccharide degradation</keyword>
<dbReference type="Pfam" id="PF07691">
    <property type="entry name" value="PA14"/>
    <property type="match status" value="1"/>
</dbReference>
<dbReference type="Gene3D" id="2.60.40.10">
    <property type="entry name" value="Immunoglobulins"/>
    <property type="match status" value="1"/>
</dbReference>
<comment type="caution">
    <text evidence="12">The sequence shown here is derived from an EMBL/GenBank/DDBJ whole genome shotgun (WGS) entry which is preliminary data.</text>
</comment>
<evidence type="ECO:0000259" key="11">
    <source>
        <dbReference type="PROSITE" id="PS51820"/>
    </source>
</evidence>
<evidence type="ECO:0000313" key="13">
    <source>
        <dbReference type="Proteomes" id="UP000803884"/>
    </source>
</evidence>
<dbReference type="SUPFAM" id="SSF52279">
    <property type="entry name" value="Beta-D-glucan exohydrolase, C-terminal domain"/>
    <property type="match status" value="1"/>
</dbReference>
<evidence type="ECO:0000256" key="5">
    <source>
        <dbReference type="ARBA" id="ARBA00023001"/>
    </source>
</evidence>
<dbReference type="Proteomes" id="UP000803884">
    <property type="component" value="Unassembled WGS sequence"/>
</dbReference>
<dbReference type="GO" id="GO:0008422">
    <property type="term" value="F:beta-glucosidase activity"/>
    <property type="evidence" value="ECO:0007669"/>
    <property type="project" value="UniProtKB-EC"/>
</dbReference>
<dbReference type="Pfam" id="PF00933">
    <property type="entry name" value="Glyco_hydro_3"/>
    <property type="match status" value="1"/>
</dbReference>
<keyword evidence="4 10" id="KW-0378">Hydrolase</keyword>
<dbReference type="PRINTS" id="PR00133">
    <property type="entry name" value="GLHYDRLASE3"/>
</dbReference>
<gene>
    <name evidence="12" type="ORF">WHR41_00149</name>
</gene>
<keyword evidence="6" id="KW-0325">Glycoprotein</keyword>
<dbReference type="GO" id="GO:0030245">
    <property type="term" value="P:cellulose catabolic process"/>
    <property type="evidence" value="ECO:0007669"/>
    <property type="project" value="UniProtKB-KW"/>
</dbReference>
<dbReference type="Pfam" id="PF14310">
    <property type="entry name" value="Fn3-like"/>
    <property type="match status" value="1"/>
</dbReference>
<keyword evidence="5" id="KW-0136">Cellulose degradation</keyword>
<dbReference type="PANTHER" id="PTHR42715">
    <property type="entry name" value="BETA-GLUCOSIDASE"/>
    <property type="match status" value="1"/>
</dbReference>
<comment type="similarity">
    <text evidence="3 10">Belongs to the glycosyl hydrolase 3 family.</text>
</comment>
<dbReference type="PROSITE" id="PS00775">
    <property type="entry name" value="GLYCOSYL_HYDROL_F3"/>
    <property type="match status" value="1"/>
</dbReference>
<dbReference type="RefSeq" id="XP_069234243.1">
    <property type="nucleotide sequence ID" value="XM_069368755.1"/>
</dbReference>
<dbReference type="Gene3D" id="3.40.50.1700">
    <property type="entry name" value="Glycoside hydrolase family 3 C-terminal domain"/>
    <property type="match status" value="1"/>
</dbReference>
<dbReference type="AlphaFoldDB" id="A0AB34L7H6"/>
<evidence type="ECO:0000256" key="9">
    <source>
        <dbReference type="ARBA" id="ARBA00023326"/>
    </source>
</evidence>
<reference evidence="12 13" key="1">
    <citation type="journal article" date="2020" name="Microbiol. Resour. Announc.">
        <title>Draft Genome Sequence of a Cladosporium Species Isolated from the Mesophotic Ascidian Didemnum maculosum.</title>
        <authorList>
            <person name="Gioti A."/>
            <person name="Siaperas R."/>
            <person name="Nikolaivits E."/>
            <person name="Le Goff G."/>
            <person name="Ouazzani J."/>
            <person name="Kotoulas G."/>
            <person name="Topakas E."/>
        </authorList>
    </citation>
    <scope>NUCLEOTIDE SEQUENCE [LARGE SCALE GENOMIC DNA]</scope>
    <source>
        <strain evidence="12 13">TM138-S3</strain>
    </source>
</reference>
<evidence type="ECO:0000256" key="6">
    <source>
        <dbReference type="ARBA" id="ARBA00023180"/>
    </source>
</evidence>
<dbReference type="InterPro" id="IPR036881">
    <property type="entry name" value="Glyco_hydro_3_C_sf"/>
</dbReference>
<comment type="pathway">
    <text evidence="2 10">Glycan metabolism; cellulose degradation.</text>
</comment>
<evidence type="ECO:0000256" key="8">
    <source>
        <dbReference type="ARBA" id="ARBA00023295"/>
    </source>
</evidence>
<dbReference type="InterPro" id="IPR001764">
    <property type="entry name" value="Glyco_hydro_3_N"/>
</dbReference>
<dbReference type="Pfam" id="PF01915">
    <property type="entry name" value="Glyco_hydro_3_C"/>
    <property type="match status" value="1"/>
</dbReference>
<keyword evidence="7 10" id="KW-0119">Carbohydrate metabolism</keyword>
<dbReference type="InterPro" id="IPR026891">
    <property type="entry name" value="Fn3-like"/>
</dbReference>
<dbReference type="SMART" id="SM00758">
    <property type="entry name" value="PA14"/>
    <property type="match status" value="1"/>
</dbReference>
<dbReference type="InterPro" id="IPR037524">
    <property type="entry name" value="PA14/GLEYA"/>
</dbReference>
<dbReference type="InterPro" id="IPR013783">
    <property type="entry name" value="Ig-like_fold"/>
</dbReference>
<organism evidence="12 13">
    <name type="scientific">Cladosporium halotolerans</name>
    <dbReference type="NCBI Taxonomy" id="1052096"/>
    <lineage>
        <taxon>Eukaryota</taxon>
        <taxon>Fungi</taxon>
        <taxon>Dikarya</taxon>
        <taxon>Ascomycota</taxon>
        <taxon>Pezizomycotina</taxon>
        <taxon>Dothideomycetes</taxon>
        <taxon>Dothideomycetidae</taxon>
        <taxon>Cladosporiales</taxon>
        <taxon>Cladosporiaceae</taxon>
        <taxon>Cladosporium</taxon>
    </lineage>
</organism>
<dbReference type="InterPro" id="IPR019800">
    <property type="entry name" value="Glyco_hydro_3_AS"/>
</dbReference>
<dbReference type="SMART" id="SM01217">
    <property type="entry name" value="Fn3_like"/>
    <property type="match status" value="1"/>
</dbReference>
<dbReference type="InterPro" id="IPR002772">
    <property type="entry name" value="Glyco_hydro_3_C"/>
</dbReference>
<dbReference type="FunFam" id="2.60.40.10:FF:000495">
    <property type="entry name" value="Periplasmic beta-glucosidase"/>
    <property type="match status" value="1"/>
</dbReference>
<evidence type="ECO:0000256" key="4">
    <source>
        <dbReference type="ARBA" id="ARBA00022801"/>
    </source>
</evidence>
<dbReference type="EC" id="3.2.1.21" evidence="10"/>
<dbReference type="Gene3D" id="2.60.120.260">
    <property type="entry name" value="Galactose-binding domain-like"/>
    <property type="match status" value="1"/>
</dbReference>
<dbReference type="InterPro" id="IPR011658">
    <property type="entry name" value="PA14_dom"/>
</dbReference>
<proteinExistence type="inferred from homology"/>
<evidence type="ECO:0000256" key="3">
    <source>
        <dbReference type="ARBA" id="ARBA00005336"/>
    </source>
</evidence>
<comment type="catalytic activity">
    <reaction evidence="1 10">
        <text>Hydrolysis of terminal, non-reducing beta-D-glucosyl residues with release of beta-D-glucose.</text>
        <dbReference type="EC" id="3.2.1.21"/>
    </reaction>
</comment>
<evidence type="ECO:0000256" key="10">
    <source>
        <dbReference type="RuleBase" id="RU361161"/>
    </source>
</evidence>
<sequence length="853" mass="93299">MAPSSQQRASSRHDASARKNLLPDGFDVDTLLSELTIEEKAALLAGKDFWHTQDIPRLKIPSIRTSDGPNGIRGTHFFGSTPSACLPCGTAIGATFDTALVRRIGNLLADEAKAKGAHVVLGPTINIQRGPLGGRGFESYSEDPLLSGTLAGSYCNGLQERDIVACLKHFVCNDQEHERMAVSSIVTDRALREIYLMPFMIAIEASKSGAIMTAYNRVNGVHASEKPELLRDILRGEWGWKGLVMSDWFGTYSTSEAIKAGLDLEMPGPTRWRGAALAHAVSANKVKVSELDARVREVLNLIKTAGKSGVPENAPEEELDREEDRSLLREVAANAAVLLKNDDAVLPLIKNKTIAVIGPNSKITTYCGGGSASLNAYRAVTPYDGIKAQAKGTVEFSQGAYGHKMLPQIGRDLVTSDGKSGFTIRTFNDPPSVHKREMLEERRLKDSIIFFVDYNHPNLNTIWYAEADGFFTPSESGLWDFGLSVTGTAELFVDGKLLISNVKHQKPGSSFLGTGTVEEMGHIELKAGQSYRITVQWGCAKTSTLKRAGTVDFGHGGLRFSASKRIDTKNAIREAAKLASQVDQVVLFAGLSGEWESEGEDRETMDLPPHTDDLISEVLDANPNTVIVIQSGTPVTMPWIKKAKTVIQAWYGGNETGHGIADIIYGDVNPSGKLPLTFPKRVKDNPTYLNYRSEGGRVLYGEDVYVGYRYYEEMEIEPSFAFGHGLSYTTFNLSDLNLQQKENNIISVGCKLENTGSREGAEVVQVYVAPVSPPIKRPVKELKGFIKKLLKGGEQADVEIDVDLVKATSFWEEKESRWCSAAGEYKIMVGTSSAGEFLETSVRVQKTRFWNGL</sequence>
<dbReference type="EMBL" id="JAAQHG020000001">
    <property type="protein sequence ID" value="KAL1591138.1"/>
    <property type="molecule type" value="Genomic_DNA"/>
</dbReference>
<dbReference type="InterPro" id="IPR017853">
    <property type="entry name" value="GH"/>
</dbReference>
<dbReference type="PROSITE" id="PS51820">
    <property type="entry name" value="PA14"/>
    <property type="match status" value="1"/>
</dbReference>
<keyword evidence="8 10" id="KW-0326">Glycosidase</keyword>
<evidence type="ECO:0000256" key="7">
    <source>
        <dbReference type="ARBA" id="ARBA00023277"/>
    </source>
</evidence>
<dbReference type="PANTHER" id="PTHR42715:SF27">
    <property type="entry name" value="BETA-GLUCOSIDASE-RELATED"/>
    <property type="match status" value="1"/>
</dbReference>
<accession>A0AB34L7H6</accession>
<name>A0AB34L7H6_9PEZI</name>